<evidence type="ECO:0000256" key="17">
    <source>
        <dbReference type="SAM" id="MobiDB-lite"/>
    </source>
</evidence>
<dbReference type="SMART" id="SM00490">
    <property type="entry name" value="HELICc"/>
    <property type="match status" value="1"/>
</dbReference>
<proteinExistence type="inferred from homology"/>
<protein>
    <recommendedName>
        <fullName evidence="16">ATP-dependent RNA helicase</fullName>
        <ecNumber evidence="16">3.6.4.13</ecNumber>
    </recommendedName>
</protein>
<dbReference type="SUPFAM" id="SSF54001">
    <property type="entry name" value="Cysteine proteinases"/>
    <property type="match status" value="1"/>
</dbReference>
<evidence type="ECO:0000256" key="1">
    <source>
        <dbReference type="ARBA" id="ARBA00004604"/>
    </source>
</evidence>
<dbReference type="SMART" id="SM00487">
    <property type="entry name" value="DEXDc"/>
    <property type="match status" value="1"/>
</dbReference>
<dbReference type="InterPro" id="IPR014001">
    <property type="entry name" value="Helicase_ATP-bd"/>
</dbReference>
<evidence type="ECO:0000259" key="19">
    <source>
        <dbReference type="PROSITE" id="PS51192"/>
    </source>
</evidence>
<keyword evidence="11 16" id="KW-0694">RNA-binding</keyword>
<dbReference type="InterPro" id="IPR014014">
    <property type="entry name" value="RNA_helicase_DEAD_Q_motif"/>
</dbReference>
<dbReference type="PROSITE" id="PS00039">
    <property type="entry name" value="DEAD_ATP_HELICASE"/>
    <property type="match status" value="1"/>
</dbReference>
<keyword evidence="9 16" id="KW-0347">Helicase</keyword>
<dbReference type="SUPFAM" id="SSF52540">
    <property type="entry name" value="P-loop containing nucleoside triphosphate hydrolases"/>
    <property type="match status" value="2"/>
</dbReference>
<dbReference type="InterPro" id="IPR044728">
    <property type="entry name" value="EIF4A_DEADc"/>
</dbReference>
<keyword evidence="4" id="KW-0396">Initiation factor</keyword>
<dbReference type="PROSITE" id="PS51194">
    <property type="entry name" value="HELICASE_CTER"/>
    <property type="match status" value="1"/>
</dbReference>
<dbReference type="Proteomes" id="UP000886611">
    <property type="component" value="Unassembled WGS sequence"/>
</dbReference>
<feature type="domain" description="Helicase C-terminal" evidence="20">
    <location>
        <begin position="984"/>
        <end position="1149"/>
    </location>
</feature>
<evidence type="ECO:0000256" key="3">
    <source>
        <dbReference type="ARBA" id="ARBA00005350"/>
    </source>
</evidence>
<evidence type="ECO:0000256" key="4">
    <source>
        <dbReference type="ARBA" id="ARBA00022540"/>
    </source>
</evidence>
<dbReference type="GO" id="GO:0003724">
    <property type="term" value="F:RNA helicase activity"/>
    <property type="evidence" value="ECO:0007669"/>
    <property type="project" value="UniProtKB-EC"/>
</dbReference>
<evidence type="ECO:0000256" key="11">
    <source>
        <dbReference type="ARBA" id="ARBA00022884"/>
    </source>
</evidence>
<gene>
    <name evidence="22" type="primary">Eif4a1</name>
    <name evidence="22" type="ORF">GTO96_0014428</name>
</gene>
<evidence type="ECO:0000256" key="6">
    <source>
        <dbReference type="ARBA" id="ARBA00022741"/>
    </source>
</evidence>
<dbReference type="GO" id="GO:0017128">
    <property type="term" value="F:phospholipid scramblase activity"/>
    <property type="evidence" value="ECO:0007669"/>
    <property type="project" value="InterPro"/>
</dbReference>
<comment type="caution">
    <text evidence="22">The sequence shown here is derived from an EMBL/GenBank/DDBJ whole genome shotgun (WGS) entry which is preliminary data.</text>
</comment>
<accession>A0A8X8BVR8</accession>
<dbReference type="InterPro" id="IPR027417">
    <property type="entry name" value="P-loop_NTPase"/>
</dbReference>
<keyword evidence="12" id="KW-0648">Protein biosynthesis</keyword>
<evidence type="ECO:0000256" key="5">
    <source>
        <dbReference type="ARBA" id="ARBA00022670"/>
    </source>
</evidence>
<evidence type="ECO:0000256" key="9">
    <source>
        <dbReference type="ARBA" id="ARBA00022806"/>
    </source>
</evidence>
<evidence type="ECO:0000256" key="7">
    <source>
        <dbReference type="ARBA" id="ARBA00022786"/>
    </source>
</evidence>
<feature type="compositionally biased region" description="Polar residues" evidence="17">
    <location>
        <begin position="563"/>
        <end position="574"/>
    </location>
</feature>
<feature type="region of interest" description="Disordered" evidence="17">
    <location>
        <begin position="563"/>
        <end position="586"/>
    </location>
</feature>
<comment type="similarity">
    <text evidence="13">Belongs to the DEAD box helicase family. eIF4A subfamily.</text>
</comment>
<dbReference type="Pfam" id="PF19722">
    <property type="entry name" value="SENP3_5_N"/>
    <property type="match status" value="1"/>
</dbReference>
<dbReference type="CDD" id="cd18046">
    <property type="entry name" value="DEADc_EIF4AII_EIF4AI_DDX2"/>
    <property type="match status" value="1"/>
</dbReference>
<feature type="non-terminal residue" evidence="22">
    <location>
        <position position="1"/>
    </location>
</feature>
<sequence length="1149" mass="129882">MVQSMSARKASTKYAMPIIMPKNMISTLIGFETNNQYEIKNSMGQIIFHAKEKNDCCTRNCCGSLRHFNIKITDNFGHEVIHLIRPFKCASCWCPCCLQELEVQSPPGTTIGFVIQNWHPFLPKFSIQNASKETVMKVVGPCMACNCCGDVNFEVKTPDESAAIGRISKQWSGLVKEMFTDTDNFGIQFPMDLDVKIKAVLLGACFLISVLKTMRDSGTALVRNRWKPDVPQGLSFQFQEEGTEGLESIKAYVHLNESPSNMQHFKHMNQGAVGRRDKLRHRVRPLWSSPLVKKVPSSKMTQFLESVRENEEEVEDGEVLETVEETGEDEGNESWDTVASTDWGFQDHCSPQALPKYKSYHSPSSLNGLPLFRRAKKIKRLKKRRRGFNMLLYPWTSFLFPFRRWGRLALKSGSFISRRNKRFRSFGSLSPMSLSEMPGEIGAVTKRQHLDTLEETEMEEEDDAGGSCDSQSFSELLNGSTSDQHLLGSLHPAGSEIAVYSHSVELQQGSTTIGERVDTTDIPNSEMVAPANATDSLSCGVNGFLVPDSSNMQVSGMFNDSSMQLQESTQSQAPGSMVSKEKSNANLQASLSEEHISCIQGMLDEMMQRYGSLIPIHVDEIVDRLQEIFQDNFSSQARKTVVHHLIQSYQRLPGNAMLRGFRVNYKRHVLTMDDLSTLYGQNWLNDQVDIFKKELLLIPIHLEVHWSLVSVDVTKRSITYFDSQRTLNRRCPKHIAKYLQAEAVKKDKIEFFDGWKGYFKMNVARQNNDSDCGAFVLQCTVIDFYSGNDQDHVLAALGERPRDNGPEGMEPDGVIESNWNEIVDSFDEMNLRETLLRGIYAYGFEKPSAIQQRAILPCYDVIAQAQSGTGKTATFAISILEQIDIEMKATQALVLAPTRELAQQIQKVILALGDYMGASCHACIGGTNVRNEVQKLQAEAPNIVVGTPGRVFDMLNRKYLSARYIKMFVLDEADEMLSRGFKDQIYEIFQKLASNTQVVLLSATMPADVLEVTKKFMRDPVRILVKKEELTLEGIRQFYINVEKEHGDMDQKERDLIMREFRSGSSRVLITTDLLARGIDVQQVSLVINYDLPTNRENYIHRIGRGGRFGRKGVAINMVTEDDKRTLRDIETFYNTTVEEMPMNVADLI</sequence>
<comment type="similarity">
    <text evidence="3">Belongs to the phospholipid scramblase family.</text>
</comment>
<evidence type="ECO:0000256" key="12">
    <source>
        <dbReference type="ARBA" id="ARBA00022917"/>
    </source>
</evidence>
<dbReference type="Gene3D" id="3.40.395.10">
    <property type="entry name" value="Adenoviral Proteinase, Chain A"/>
    <property type="match status" value="1"/>
</dbReference>
<dbReference type="GO" id="GO:0005730">
    <property type="term" value="C:nucleolus"/>
    <property type="evidence" value="ECO:0007669"/>
    <property type="project" value="UniProtKB-SubCell"/>
</dbReference>
<dbReference type="FunFam" id="3.40.50.300:FF:000089">
    <property type="entry name" value="Eukaryotic initiation factor 4A-II"/>
    <property type="match status" value="1"/>
</dbReference>
<feature type="short sequence motif" description="Q motif" evidence="15">
    <location>
        <begin position="824"/>
        <end position="852"/>
    </location>
</feature>
<dbReference type="EMBL" id="JAATIS010000485">
    <property type="protein sequence ID" value="KAG2468162.1"/>
    <property type="molecule type" value="Genomic_DNA"/>
</dbReference>
<evidence type="ECO:0000256" key="8">
    <source>
        <dbReference type="ARBA" id="ARBA00022801"/>
    </source>
</evidence>
<dbReference type="GO" id="GO:0003723">
    <property type="term" value="F:RNA binding"/>
    <property type="evidence" value="ECO:0007669"/>
    <property type="project" value="UniProtKB-UniRule"/>
</dbReference>
<evidence type="ECO:0000256" key="13">
    <source>
        <dbReference type="ARBA" id="ARBA00024352"/>
    </source>
</evidence>
<dbReference type="InterPro" id="IPR038765">
    <property type="entry name" value="Papain-like_cys_pep_sf"/>
</dbReference>
<keyword evidence="23" id="KW-1185">Reference proteome</keyword>
<comment type="similarity">
    <text evidence="2">Belongs to the peptidase C48 family.</text>
</comment>
<evidence type="ECO:0000259" key="21">
    <source>
        <dbReference type="PROSITE" id="PS51195"/>
    </source>
</evidence>
<feature type="domain" description="DEAD-box RNA helicase Q" evidence="21">
    <location>
        <begin position="824"/>
        <end position="852"/>
    </location>
</feature>
<dbReference type="Pfam" id="PF02902">
    <property type="entry name" value="Peptidase_C48"/>
    <property type="match status" value="1"/>
</dbReference>
<comment type="function">
    <text evidence="16">RNA helicase.</text>
</comment>
<evidence type="ECO:0000256" key="15">
    <source>
        <dbReference type="PROSITE-ProRule" id="PRU00552"/>
    </source>
</evidence>
<comment type="subcellular location">
    <subcellularLocation>
        <location evidence="1">Nucleus</location>
        <location evidence="1">Nucleolus</location>
    </subcellularLocation>
</comment>
<feature type="domain" description="Helicase ATP-binding" evidence="19">
    <location>
        <begin position="852"/>
        <end position="1023"/>
    </location>
</feature>
<evidence type="ECO:0000313" key="23">
    <source>
        <dbReference type="Proteomes" id="UP000886611"/>
    </source>
</evidence>
<keyword evidence="8 16" id="KW-0378">Hydrolase</keyword>
<feature type="non-terminal residue" evidence="22">
    <location>
        <position position="1149"/>
    </location>
</feature>
<dbReference type="Pfam" id="PF00271">
    <property type="entry name" value="Helicase_C"/>
    <property type="match status" value="1"/>
</dbReference>
<dbReference type="InterPro" id="IPR000629">
    <property type="entry name" value="RNA-helicase_DEAD-box_CS"/>
</dbReference>
<dbReference type="InterPro" id="IPR003653">
    <property type="entry name" value="Peptidase_C48_C"/>
</dbReference>
<dbReference type="AlphaFoldDB" id="A0A8X8BVR8"/>
<dbReference type="CDD" id="cd18787">
    <property type="entry name" value="SF2_C_DEAD"/>
    <property type="match status" value="1"/>
</dbReference>
<keyword evidence="10 16" id="KW-0067">ATP-binding</keyword>
<dbReference type="GO" id="GO:0005524">
    <property type="term" value="F:ATP binding"/>
    <property type="evidence" value="ECO:0007669"/>
    <property type="project" value="UniProtKB-UniRule"/>
</dbReference>
<reference evidence="22 23" key="1">
    <citation type="journal article" date="2021" name="Cell">
        <title>Tracing the genetic footprints of vertebrate landing in non-teleost ray-finned fishes.</title>
        <authorList>
            <person name="Bi X."/>
            <person name="Wang K."/>
            <person name="Yang L."/>
            <person name="Pan H."/>
            <person name="Jiang H."/>
            <person name="Wei Q."/>
            <person name="Fang M."/>
            <person name="Yu H."/>
            <person name="Zhu C."/>
            <person name="Cai Y."/>
            <person name="He Y."/>
            <person name="Gan X."/>
            <person name="Zeng H."/>
            <person name="Yu D."/>
            <person name="Zhu Y."/>
            <person name="Jiang H."/>
            <person name="Qiu Q."/>
            <person name="Yang H."/>
            <person name="Zhang Y.E."/>
            <person name="Wang W."/>
            <person name="Zhu M."/>
            <person name="He S."/>
            <person name="Zhang G."/>
        </authorList>
    </citation>
    <scope>NUCLEOTIDE SEQUENCE [LARGE SCALE GENOMIC DNA]</scope>
    <source>
        <strain evidence="22">Bchr_013</strain>
    </source>
</reference>
<dbReference type="InterPro" id="IPR005552">
    <property type="entry name" value="Scramblase"/>
</dbReference>
<dbReference type="PROSITE" id="PS51192">
    <property type="entry name" value="HELICASE_ATP_BIND_1"/>
    <property type="match status" value="1"/>
</dbReference>
<dbReference type="Pfam" id="PF00270">
    <property type="entry name" value="DEAD"/>
    <property type="match status" value="1"/>
</dbReference>
<dbReference type="Pfam" id="PF03803">
    <property type="entry name" value="Scramblase"/>
    <property type="match status" value="1"/>
</dbReference>
<evidence type="ECO:0000256" key="2">
    <source>
        <dbReference type="ARBA" id="ARBA00005234"/>
    </source>
</evidence>
<keyword evidence="6 16" id="KW-0547">Nucleotide-binding</keyword>
<dbReference type="InterPro" id="IPR025659">
    <property type="entry name" value="Tubby-like_C"/>
</dbReference>
<feature type="domain" description="Ubiquitin-like protease family profile" evidence="18">
    <location>
        <begin position="577"/>
        <end position="783"/>
    </location>
</feature>
<comment type="domain">
    <text evidence="16">The Q motif is unique to and characteristic of the DEAD box family of RNA helicases and controls ATP binding and hydrolysis.</text>
</comment>
<dbReference type="InterPro" id="IPR001650">
    <property type="entry name" value="Helicase_C-like"/>
</dbReference>
<dbReference type="SUPFAM" id="SSF54518">
    <property type="entry name" value="Tubby C-terminal domain-like"/>
    <property type="match status" value="1"/>
</dbReference>
<evidence type="ECO:0000259" key="18">
    <source>
        <dbReference type="PROSITE" id="PS50600"/>
    </source>
</evidence>
<dbReference type="InterPro" id="IPR011545">
    <property type="entry name" value="DEAD/DEAH_box_helicase_dom"/>
</dbReference>
<name>A0A8X8BVR8_POLSE</name>
<evidence type="ECO:0000313" key="22">
    <source>
        <dbReference type="EMBL" id="KAG2468162.1"/>
    </source>
</evidence>
<feature type="compositionally biased region" description="Acidic residues" evidence="17">
    <location>
        <begin position="455"/>
        <end position="464"/>
    </location>
</feature>
<evidence type="ECO:0000256" key="14">
    <source>
        <dbReference type="ARBA" id="ARBA00047984"/>
    </source>
</evidence>
<keyword evidence="7" id="KW-0833">Ubl conjugation pathway</keyword>
<keyword evidence="5" id="KW-0645">Protease</keyword>
<dbReference type="PROSITE" id="PS51195">
    <property type="entry name" value="Q_MOTIF"/>
    <property type="match status" value="1"/>
</dbReference>
<dbReference type="GO" id="GO:0003743">
    <property type="term" value="F:translation initiation factor activity"/>
    <property type="evidence" value="ECO:0007669"/>
    <property type="project" value="UniProtKB-KW"/>
</dbReference>
<dbReference type="PROSITE" id="PS50600">
    <property type="entry name" value="ULP_PROTEASE"/>
    <property type="match status" value="1"/>
</dbReference>
<dbReference type="PANTHER" id="PTHR24031">
    <property type="entry name" value="RNA HELICASE"/>
    <property type="match status" value="1"/>
</dbReference>
<dbReference type="GO" id="GO:0008234">
    <property type="term" value="F:cysteine-type peptidase activity"/>
    <property type="evidence" value="ECO:0007669"/>
    <property type="project" value="InterPro"/>
</dbReference>
<dbReference type="InterPro" id="IPR045577">
    <property type="entry name" value="SENP3_5_cons_dom"/>
</dbReference>
<dbReference type="GO" id="GO:0006508">
    <property type="term" value="P:proteolysis"/>
    <property type="evidence" value="ECO:0007669"/>
    <property type="project" value="UniProtKB-KW"/>
</dbReference>
<dbReference type="Gene3D" id="3.40.50.300">
    <property type="entry name" value="P-loop containing nucleotide triphosphate hydrolases"/>
    <property type="match status" value="2"/>
</dbReference>
<dbReference type="EC" id="3.6.4.13" evidence="16"/>
<organism evidence="22 23">
    <name type="scientific">Polypterus senegalus</name>
    <name type="common">Senegal bichir</name>
    <dbReference type="NCBI Taxonomy" id="55291"/>
    <lineage>
        <taxon>Eukaryota</taxon>
        <taxon>Metazoa</taxon>
        <taxon>Chordata</taxon>
        <taxon>Craniata</taxon>
        <taxon>Vertebrata</taxon>
        <taxon>Euteleostomi</taxon>
        <taxon>Actinopterygii</taxon>
        <taxon>Polypteriformes</taxon>
        <taxon>Polypteridae</taxon>
        <taxon>Polypterus</taxon>
    </lineage>
</organism>
<feature type="region of interest" description="Disordered" evidence="17">
    <location>
        <begin position="455"/>
        <end position="475"/>
    </location>
</feature>
<evidence type="ECO:0000256" key="16">
    <source>
        <dbReference type="RuleBase" id="RU365068"/>
    </source>
</evidence>
<comment type="catalytic activity">
    <reaction evidence="14 16">
        <text>ATP + H2O = ADP + phosphate + H(+)</text>
        <dbReference type="Rhea" id="RHEA:13065"/>
        <dbReference type="ChEBI" id="CHEBI:15377"/>
        <dbReference type="ChEBI" id="CHEBI:15378"/>
        <dbReference type="ChEBI" id="CHEBI:30616"/>
        <dbReference type="ChEBI" id="CHEBI:43474"/>
        <dbReference type="ChEBI" id="CHEBI:456216"/>
        <dbReference type="EC" id="3.6.4.13"/>
    </reaction>
</comment>
<evidence type="ECO:0000256" key="10">
    <source>
        <dbReference type="ARBA" id="ARBA00022840"/>
    </source>
</evidence>
<evidence type="ECO:0000259" key="20">
    <source>
        <dbReference type="PROSITE" id="PS51194"/>
    </source>
</evidence>